<proteinExistence type="predicted"/>
<reference evidence="1 2" key="1">
    <citation type="submission" date="2023-10" db="EMBL/GenBank/DDBJ databases">
        <title>Novel methanotroph of the genus Methylocapsa from a subarctic wetland.</title>
        <authorList>
            <person name="Belova S.E."/>
            <person name="Oshkin I.Y."/>
            <person name="Miroshnikov K."/>
            <person name="Dedysh S.N."/>
        </authorList>
    </citation>
    <scope>NUCLEOTIDE SEQUENCE [LARGE SCALE GENOMIC DNA]</scope>
    <source>
        <strain evidence="1 2">RX1</strain>
    </source>
</reference>
<organism evidence="1 2">
    <name type="scientific">Methylocapsa polymorpha</name>
    <dbReference type="NCBI Taxonomy" id="3080828"/>
    <lineage>
        <taxon>Bacteria</taxon>
        <taxon>Pseudomonadati</taxon>
        <taxon>Pseudomonadota</taxon>
        <taxon>Alphaproteobacteria</taxon>
        <taxon>Hyphomicrobiales</taxon>
        <taxon>Beijerinckiaceae</taxon>
        <taxon>Methylocapsa</taxon>
    </lineage>
</organism>
<dbReference type="Proteomes" id="UP001626536">
    <property type="component" value="Chromosome"/>
</dbReference>
<evidence type="ECO:0000313" key="2">
    <source>
        <dbReference type="Proteomes" id="UP001626536"/>
    </source>
</evidence>
<keyword evidence="2" id="KW-1185">Reference proteome</keyword>
<protein>
    <submittedName>
        <fullName evidence="1">Uncharacterized protein</fullName>
    </submittedName>
</protein>
<name>A0ABZ0HT53_9HYPH</name>
<gene>
    <name evidence="1" type="ORF">RZS28_03500</name>
</gene>
<dbReference type="RefSeq" id="WP_407339821.1">
    <property type="nucleotide sequence ID" value="NZ_CP136862.1"/>
</dbReference>
<sequence>MQRYRLLPAFSVSLAFLRDHRFTSVGNDGVQGQWFEQPLGRYYAEEADVRRCCIVAVAHLGPRLISNS</sequence>
<evidence type="ECO:0000313" key="1">
    <source>
        <dbReference type="EMBL" id="WOJ90373.1"/>
    </source>
</evidence>
<accession>A0ABZ0HT53</accession>
<dbReference type="EMBL" id="CP136862">
    <property type="protein sequence ID" value="WOJ90373.1"/>
    <property type="molecule type" value="Genomic_DNA"/>
</dbReference>